<dbReference type="Proteomes" id="UP000823399">
    <property type="component" value="Unassembled WGS sequence"/>
</dbReference>
<reference evidence="1" key="1">
    <citation type="journal article" date="2020" name="New Phytol.">
        <title>Comparative genomics reveals dynamic genome evolution in host specialist ectomycorrhizal fungi.</title>
        <authorList>
            <person name="Lofgren L.A."/>
            <person name="Nguyen N.H."/>
            <person name="Vilgalys R."/>
            <person name="Ruytinx J."/>
            <person name="Liao H.L."/>
            <person name="Branco S."/>
            <person name="Kuo A."/>
            <person name="LaButti K."/>
            <person name="Lipzen A."/>
            <person name="Andreopoulos W."/>
            <person name="Pangilinan J."/>
            <person name="Riley R."/>
            <person name="Hundley H."/>
            <person name="Na H."/>
            <person name="Barry K."/>
            <person name="Grigoriev I.V."/>
            <person name="Stajich J.E."/>
            <person name="Kennedy P.G."/>
        </authorList>
    </citation>
    <scope>NUCLEOTIDE SEQUENCE</scope>
    <source>
        <strain evidence="1">FC423</strain>
    </source>
</reference>
<comment type="caution">
    <text evidence="1">The sequence shown here is derived from an EMBL/GenBank/DDBJ whole genome shotgun (WGS) entry which is preliminary data.</text>
</comment>
<dbReference type="GeneID" id="64695581"/>
<keyword evidence="2" id="KW-1185">Reference proteome</keyword>
<dbReference type="SUPFAM" id="SSF53098">
    <property type="entry name" value="Ribonuclease H-like"/>
    <property type="match status" value="1"/>
</dbReference>
<organism evidence="1 2">
    <name type="scientific">Suillus discolor</name>
    <dbReference type="NCBI Taxonomy" id="1912936"/>
    <lineage>
        <taxon>Eukaryota</taxon>
        <taxon>Fungi</taxon>
        <taxon>Dikarya</taxon>
        <taxon>Basidiomycota</taxon>
        <taxon>Agaricomycotina</taxon>
        <taxon>Agaricomycetes</taxon>
        <taxon>Agaricomycetidae</taxon>
        <taxon>Boletales</taxon>
        <taxon>Suillineae</taxon>
        <taxon>Suillaceae</taxon>
        <taxon>Suillus</taxon>
    </lineage>
</organism>
<dbReference type="InterPro" id="IPR012337">
    <property type="entry name" value="RNaseH-like_sf"/>
</dbReference>
<gene>
    <name evidence="1" type="ORF">F5147DRAFT_649153</name>
</gene>
<dbReference type="RefSeq" id="XP_041297813.1">
    <property type="nucleotide sequence ID" value="XM_041433322.1"/>
</dbReference>
<dbReference type="OrthoDB" id="3270520at2759"/>
<dbReference type="AlphaFoldDB" id="A0A9P7FH10"/>
<dbReference type="EMBL" id="JABBWM010000006">
    <property type="protein sequence ID" value="KAG2116714.1"/>
    <property type="molecule type" value="Genomic_DNA"/>
</dbReference>
<sequence>MSLREGNGTRLLVEPTAPTILFGSGPTASVLPISSRSLIATATTLNVGHTETDSMAKTGKKSNRGWWWDHFVEHPGYATKESASMVSGKAKVICARLYEQRMANEHALDEQQIHTGQRDALRDEAAIAGTCVRAHNGSTTTPQIVLAAPAFNTSSVLESAHPSLPTLLIPETVASDSSSLLTRDSFSVSPALSVVSLPSQLGKCQHLNQSVKVHDASRDPQTAEELLRQILEAINRIESKWGATVIACTTDASGESRKARRLLREKFPHLVIPDCLAHQWNLIVGDLFKVKDDYGVYGDMAQELITWLRSKTHVLAILREIQMATIGKTLAVLRAVLTRWLSHYLAYCHLLELRTALELLVTKHEHNLIWKTLLEPISLMTNIHQAAQARPENIVISFGFLHFRYSKIENSADLTARTAVLASAERRWGQCDQEVFIAAVIVNPFYKVLLFQKIPLTTR</sequence>
<evidence type="ECO:0008006" key="3">
    <source>
        <dbReference type="Google" id="ProtNLM"/>
    </source>
</evidence>
<proteinExistence type="predicted"/>
<accession>A0A9P7FH10</accession>
<name>A0A9P7FH10_9AGAM</name>
<evidence type="ECO:0000313" key="2">
    <source>
        <dbReference type="Proteomes" id="UP000823399"/>
    </source>
</evidence>
<evidence type="ECO:0000313" key="1">
    <source>
        <dbReference type="EMBL" id="KAG2116714.1"/>
    </source>
</evidence>
<protein>
    <recommendedName>
        <fullName evidence="3">DUF659 domain-containing protein</fullName>
    </recommendedName>
</protein>